<keyword evidence="10" id="KW-1185">Reference proteome</keyword>
<feature type="transmembrane region" description="Helical" evidence="7">
    <location>
        <begin position="256"/>
        <end position="275"/>
    </location>
</feature>
<evidence type="ECO:0000256" key="1">
    <source>
        <dbReference type="ARBA" id="ARBA00004651"/>
    </source>
</evidence>
<feature type="transmembrane region" description="Helical" evidence="7">
    <location>
        <begin position="209"/>
        <end position="236"/>
    </location>
</feature>
<evidence type="ECO:0000259" key="8">
    <source>
        <dbReference type="PROSITE" id="PS50928"/>
    </source>
</evidence>
<dbReference type="EMBL" id="JAGGLB010000020">
    <property type="protein sequence ID" value="MBP1993631.1"/>
    <property type="molecule type" value="Genomic_DNA"/>
</dbReference>
<dbReference type="Proteomes" id="UP001519287">
    <property type="component" value="Unassembled WGS sequence"/>
</dbReference>
<sequence length="295" mass="32724">MSIRTDAAASNVNIKQSTAAQELDLQAPLEAPQKAGAKKYWGSKTRRFVWGSVLPALVLVLWQIASWQGWVSDLLFPSPIAILKEFYTIVKSGDLFWHLKISLQRALIGFGLGGSAGLLLGLLVGMFKRAEDLLDPTIQMLRTVPLLAITPLFILWFGFGELSKDLLIAMGAFFPLYVNTFLGVRNVDAKLFEVAKVLEFNRYQQITKLVLPSALPNVLLGLRLSLSVAWLCLVVAELMGSDQGIGYMIQDARSFMRTGVVFVGIAIFAFVGKLTDSLVRILENRLLRWQDSYKG</sequence>
<accession>A0ABS4J304</accession>
<evidence type="ECO:0000256" key="5">
    <source>
        <dbReference type="ARBA" id="ARBA00022989"/>
    </source>
</evidence>
<dbReference type="InterPro" id="IPR035906">
    <property type="entry name" value="MetI-like_sf"/>
</dbReference>
<keyword evidence="2 7" id="KW-0813">Transport</keyword>
<dbReference type="SUPFAM" id="SSF161098">
    <property type="entry name" value="MetI-like"/>
    <property type="match status" value="1"/>
</dbReference>
<dbReference type="PROSITE" id="PS50928">
    <property type="entry name" value="ABC_TM1"/>
    <property type="match status" value="1"/>
</dbReference>
<dbReference type="PANTHER" id="PTHR30151">
    <property type="entry name" value="ALKANE SULFONATE ABC TRANSPORTER-RELATED, MEMBRANE SUBUNIT"/>
    <property type="match status" value="1"/>
</dbReference>
<evidence type="ECO:0000256" key="7">
    <source>
        <dbReference type="RuleBase" id="RU363032"/>
    </source>
</evidence>
<comment type="caution">
    <text evidence="9">The sequence shown here is derived from an EMBL/GenBank/DDBJ whole genome shotgun (WGS) entry which is preliminary data.</text>
</comment>
<evidence type="ECO:0000256" key="4">
    <source>
        <dbReference type="ARBA" id="ARBA00022692"/>
    </source>
</evidence>
<feature type="transmembrane region" description="Helical" evidence="7">
    <location>
        <begin position="166"/>
        <end position="188"/>
    </location>
</feature>
<evidence type="ECO:0000256" key="2">
    <source>
        <dbReference type="ARBA" id="ARBA00022448"/>
    </source>
</evidence>
<dbReference type="InterPro" id="IPR000515">
    <property type="entry name" value="MetI-like"/>
</dbReference>
<organism evidence="9 10">
    <name type="scientific">Paenibacillus eucommiae</name>
    <dbReference type="NCBI Taxonomy" id="1355755"/>
    <lineage>
        <taxon>Bacteria</taxon>
        <taxon>Bacillati</taxon>
        <taxon>Bacillota</taxon>
        <taxon>Bacilli</taxon>
        <taxon>Bacillales</taxon>
        <taxon>Paenibacillaceae</taxon>
        <taxon>Paenibacillus</taxon>
    </lineage>
</organism>
<reference evidence="9 10" key="1">
    <citation type="submission" date="2021-03" db="EMBL/GenBank/DDBJ databases">
        <title>Genomic Encyclopedia of Type Strains, Phase IV (KMG-IV): sequencing the most valuable type-strain genomes for metagenomic binning, comparative biology and taxonomic classification.</title>
        <authorList>
            <person name="Goeker M."/>
        </authorList>
    </citation>
    <scope>NUCLEOTIDE SEQUENCE [LARGE SCALE GENOMIC DNA]</scope>
    <source>
        <strain evidence="9 10">DSM 26048</strain>
    </source>
</reference>
<dbReference type="Gene3D" id="1.10.3720.10">
    <property type="entry name" value="MetI-like"/>
    <property type="match status" value="1"/>
</dbReference>
<feature type="transmembrane region" description="Helical" evidence="7">
    <location>
        <begin position="139"/>
        <end position="160"/>
    </location>
</feature>
<evidence type="ECO:0000313" key="9">
    <source>
        <dbReference type="EMBL" id="MBP1993631.1"/>
    </source>
</evidence>
<dbReference type="Pfam" id="PF00528">
    <property type="entry name" value="BPD_transp_1"/>
    <property type="match status" value="1"/>
</dbReference>
<feature type="transmembrane region" description="Helical" evidence="7">
    <location>
        <begin position="48"/>
        <end position="65"/>
    </location>
</feature>
<proteinExistence type="inferred from homology"/>
<dbReference type="CDD" id="cd06261">
    <property type="entry name" value="TM_PBP2"/>
    <property type="match status" value="1"/>
</dbReference>
<name>A0ABS4J304_9BACL</name>
<gene>
    <name evidence="9" type="ORF">J2Z66_005257</name>
</gene>
<protein>
    <submittedName>
        <fullName evidence="9">Sulfonate transport system permease protein</fullName>
    </submittedName>
</protein>
<keyword evidence="6 7" id="KW-0472">Membrane</keyword>
<evidence type="ECO:0000313" key="10">
    <source>
        <dbReference type="Proteomes" id="UP001519287"/>
    </source>
</evidence>
<feature type="domain" description="ABC transmembrane type-1" evidence="8">
    <location>
        <begin position="99"/>
        <end position="279"/>
    </location>
</feature>
<evidence type="ECO:0000256" key="6">
    <source>
        <dbReference type="ARBA" id="ARBA00023136"/>
    </source>
</evidence>
<evidence type="ECO:0000256" key="3">
    <source>
        <dbReference type="ARBA" id="ARBA00022475"/>
    </source>
</evidence>
<keyword evidence="5 7" id="KW-1133">Transmembrane helix</keyword>
<keyword evidence="4 7" id="KW-0812">Transmembrane</keyword>
<comment type="subcellular location">
    <subcellularLocation>
        <location evidence="1 7">Cell membrane</location>
        <topology evidence="1 7">Multi-pass membrane protein</topology>
    </subcellularLocation>
</comment>
<feature type="transmembrane region" description="Helical" evidence="7">
    <location>
        <begin position="106"/>
        <end position="127"/>
    </location>
</feature>
<dbReference type="RefSeq" id="WP_209975516.1">
    <property type="nucleotide sequence ID" value="NZ_JAGGLB010000020.1"/>
</dbReference>
<comment type="similarity">
    <text evidence="7">Belongs to the binding-protein-dependent transport system permease family.</text>
</comment>
<dbReference type="PANTHER" id="PTHR30151:SF38">
    <property type="entry name" value="ALIPHATIC SULFONATES TRANSPORT PERMEASE PROTEIN SSUC-RELATED"/>
    <property type="match status" value="1"/>
</dbReference>
<keyword evidence="3" id="KW-1003">Cell membrane</keyword>